<dbReference type="OrthoDB" id="437369at2759"/>
<dbReference type="GO" id="GO:0030327">
    <property type="term" value="P:prenylated protein catabolic process"/>
    <property type="evidence" value="ECO:0007669"/>
    <property type="project" value="TreeGrafter"/>
</dbReference>
<feature type="chain" id="PRO_5004454770" description="Prenylcysteine lyase domain-containing protein" evidence="8">
    <location>
        <begin position="26"/>
        <end position="488"/>
    </location>
</feature>
<dbReference type="KEGG" id="ccp:CHC_T00001248001"/>
<evidence type="ECO:0000256" key="7">
    <source>
        <dbReference type="ARBA" id="ARBA00023180"/>
    </source>
</evidence>
<keyword evidence="5" id="KW-0274">FAD</keyword>
<feature type="domain" description="Prenylcysteine lyase" evidence="9">
    <location>
        <begin position="140"/>
        <end position="474"/>
    </location>
</feature>
<dbReference type="Pfam" id="PF13450">
    <property type="entry name" value="NAD_binding_8"/>
    <property type="match status" value="1"/>
</dbReference>
<dbReference type="InterPro" id="IPR010795">
    <property type="entry name" value="Prenylcys_lyase"/>
</dbReference>
<evidence type="ECO:0000313" key="10">
    <source>
        <dbReference type="EMBL" id="CDF38918.1"/>
    </source>
</evidence>
<dbReference type="RefSeq" id="XP_005718823.1">
    <property type="nucleotide sequence ID" value="XM_005718766.1"/>
</dbReference>
<dbReference type="Pfam" id="PF07156">
    <property type="entry name" value="Prenylcys_lyase"/>
    <property type="match status" value="1"/>
</dbReference>
<evidence type="ECO:0000256" key="3">
    <source>
        <dbReference type="ARBA" id="ARBA00022630"/>
    </source>
</evidence>
<dbReference type="PANTHER" id="PTHR15944:SF0">
    <property type="entry name" value="PRENYLCYSTEINE LYASE DOMAIN-CONTAINING PROTEIN"/>
    <property type="match status" value="1"/>
</dbReference>
<dbReference type="GO" id="GO:0030328">
    <property type="term" value="P:prenylcysteine catabolic process"/>
    <property type="evidence" value="ECO:0007669"/>
    <property type="project" value="InterPro"/>
</dbReference>
<dbReference type="InterPro" id="IPR036188">
    <property type="entry name" value="FAD/NAD-bd_sf"/>
</dbReference>
<accession>R7QMC3</accession>
<evidence type="ECO:0000256" key="4">
    <source>
        <dbReference type="ARBA" id="ARBA00022729"/>
    </source>
</evidence>
<comment type="similarity">
    <text evidence="2">Belongs to the prenylcysteine oxidase family.</text>
</comment>
<gene>
    <name evidence="10" type="ORF">CHC_T00001248001</name>
</gene>
<comment type="cofactor">
    <cofactor evidence="1">
        <name>FAD</name>
        <dbReference type="ChEBI" id="CHEBI:57692"/>
    </cofactor>
</comment>
<dbReference type="OMA" id="SIGIWDG"/>
<sequence>MAAMSPFRRFLPAAILVFCTSTAFASDASSSTVCVIGAGIASASLSHFLTKTPLQPSPRILVFERSAQVGGRIGTVHFPITADRTVKIESGASIIAGSNQLMRYFVQFLDLQAAPPRRGTLGLWDGSSLVLRTSANSKMRDSISFVQRYGRALFRMRRFVSTLLSDYAKIYPLGGPGAEWPPCETMQQLFEPCHGLYNRSQMAFSEVVEQLFSARLGSELIAAITRVNYGQDPAEMNGFSGAVGLAGSGADLWAVDGGNVQIVEQLLKRSKAEVLLNTKIETVTSTKVDGKNRLKLESERDSWLCDIVVLAAPYETADVKFPEALAKSLSVDREFQRTHATFVRGYLNSKTFGSDPPDAILTTEGVSEPFTSVGIVWHDVDGKEPPIFKVFSKTKLTAPSLARIFQRGSKKLAQFPWLAYPKFNVPERFPMFSHNLPGGDVIYTSPVESAGSAMEMSAVSGANAASLIKQKLRLEPEPAQEESAKDEL</sequence>
<dbReference type="Gramene" id="CDF38918">
    <property type="protein sequence ID" value="CDF38918"/>
    <property type="gene ID" value="CHC_T00001248001"/>
</dbReference>
<evidence type="ECO:0000256" key="5">
    <source>
        <dbReference type="ARBA" id="ARBA00022827"/>
    </source>
</evidence>
<evidence type="ECO:0000259" key="9">
    <source>
        <dbReference type="Pfam" id="PF07156"/>
    </source>
</evidence>
<evidence type="ECO:0000313" key="11">
    <source>
        <dbReference type="Proteomes" id="UP000012073"/>
    </source>
</evidence>
<dbReference type="Proteomes" id="UP000012073">
    <property type="component" value="Unassembled WGS sequence"/>
</dbReference>
<evidence type="ECO:0000256" key="8">
    <source>
        <dbReference type="SAM" id="SignalP"/>
    </source>
</evidence>
<keyword evidence="3" id="KW-0285">Flavoprotein</keyword>
<reference evidence="11" key="1">
    <citation type="journal article" date="2013" name="Proc. Natl. Acad. Sci. U.S.A.">
        <title>Genome structure and metabolic features in the red seaweed Chondrus crispus shed light on evolution of the Archaeplastida.</title>
        <authorList>
            <person name="Collen J."/>
            <person name="Porcel B."/>
            <person name="Carre W."/>
            <person name="Ball S.G."/>
            <person name="Chaparro C."/>
            <person name="Tonon T."/>
            <person name="Barbeyron T."/>
            <person name="Michel G."/>
            <person name="Noel B."/>
            <person name="Valentin K."/>
            <person name="Elias M."/>
            <person name="Artiguenave F."/>
            <person name="Arun A."/>
            <person name="Aury J.M."/>
            <person name="Barbosa-Neto J.F."/>
            <person name="Bothwell J.H."/>
            <person name="Bouget F.Y."/>
            <person name="Brillet L."/>
            <person name="Cabello-Hurtado F."/>
            <person name="Capella-Gutierrez S."/>
            <person name="Charrier B."/>
            <person name="Cladiere L."/>
            <person name="Cock J.M."/>
            <person name="Coelho S.M."/>
            <person name="Colleoni C."/>
            <person name="Czjzek M."/>
            <person name="Da Silva C."/>
            <person name="Delage L."/>
            <person name="Denoeud F."/>
            <person name="Deschamps P."/>
            <person name="Dittami S.M."/>
            <person name="Gabaldon T."/>
            <person name="Gachon C.M."/>
            <person name="Groisillier A."/>
            <person name="Herve C."/>
            <person name="Jabbari K."/>
            <person name="Katinka M."/>
            <person name="Kloareg B."/>
            <person name="Kowalczyk N."/>
            <person name="Labadie K."/>
            <person name="Leblanc C."/>
            <person name="Lopez P.J."/>
            <person name="McLachlan D.H."/>
            <person name="Meslet-Cladiere L."/>
            <person name="Moustafa A."/>
            <person name="Nehr Z."/>
            <person name="Nyvall Collen P."/>
            <person name="Panaud O."/>
            <person name="Partensky F."/>
            <person name="Poulain J."/>
            <person name="Rensing S.A."/>
            <person name="Rousvoal S."/>
            <person name="Samson G."/>
            <person name="Symeonidi A."/>
            <person name="Weissenbach J."/>
            <person name="Zambounis A."/>
            <person name="Wincker P."/>
            <person name="Boyen C."/>
        </authorList>
    </citation>
    <scope>NUCLEOTIDE SEQUENCE [LARGE SCALE GENOMIC DNA]</scope>
    <source>
        <strain evidence="11">cv. Stackhouse</strain>
    </source>
</reference>
<keyword evidence="11" id="KW-1185">Reference proteome</keyword>
<evidence type="ECO:0000256" key="6">
    <source>
        <dbReference type="ARBA" id="ARBA00023002"/>
    </source>
</evidence>
<name>R7QMC3_CHOCR</name>
<dbReference type="PhylomeDB" id="R7QMC3"/>
<dbReference type="PANTHER" id="PTHR15944">
    <property type="entry name" value="FARNESYLCYSTEINE LYASE"/>
    <property type="match status" value="1"/>
</dbReference>
<dbReference type="SUPFAM" id="SSF51905">
    <property type="entry name" value="FAD/NAD(P)-binding domain"/>
    <property type="match status" value="1"/>
</dbReference>
<keyword evidence="6" id="KW-0560">Oxidoreductase</keyword>
<proteinExistence type="inferred from homology"/>
<keyword evidence="4 8" id="KW-0732">Signal</keyword>
<dbReference type="AlphaFoldDB" id="R7QMC3"/>
<dbReference type="Gene3D" id="3.50.50.60">
    <property type="entry name" value="FAD/NAD(P)-binding domain"/>
    <property type="match status" value="1"/>
</dbReference>
<evidence type="ECO:0000256" key="1">
    <source>
        <dbReference type="ARBA" id="ARBA00001974"/>
    </source>
</evidence>
<dbReference type="EMBL" id="HG001976">
    <property type="protein sequence ID" value="CDF38918.1"/>
    <property type="molecule type" value="Genomic_DNA"/>
</dbReference>
<protein>
    <recommendedName>
        <fullName evidence="9">Prenylcysteine lyase domain-containing protein</fullName>
    </recommendedName>
</protein>
<dbReference type="InterPro" id="IPR017046">
    <property type="entry name" value="Prenylcysteine_Oxase1"/>
</dbReference>
<dbReference type="GeneID" id="17326556"/>
<dbReference type="GO" id="GO:0001735">
    <property type="term" value="F:prenylcysteine oxidase activity"/>
    <property type="evidence" value="ECO:0007669"/>
    <property type="project" value="InterPro"/>
</dbReference>
<keyword evidence="7" id="KW-0325">Glycoprotein</keyword>
<dbReference type="STRING" id="2769.R7QMC3"/>
<evidence type="ECO:0000256" key="2">
    <source>
        <dbReference type="ARBA" id="ARBA00009967"/>
    </source>
</evidence>
<organism evidence="10 11">
    <name type="scientific">Chondrus crispus</name>
    <name type="common">Carrageen Irish moss</name>
    <name type="synonym">Polymorpha crispa</name>
    <dbReference type="NCBI Taxonomy" id="2769"/>
    <lineage>
        <taxon>Eukaryota</taxon>
        <taxon>Rhodophyta</taxon>
        <taxon>Florideophyceae</taxon>
        <taxon>Rhodymeniophycidae</taxon>
        <taxon>Gigartinales</taxon>
        <taxon>Gigartinaceae</taxon>
        <taxon>Chondrus</taxon>
    </lineage>
</organism>
<feature type="signal peptide" evidence="8">
    <location>
        <begin position="1"/>
        <end position="25"/>
    </location>
</feature>